<dbReference type="AlphaFoldDB" id="A0A0V7ZG08"/>
<sequence length="67" mass="7750">MAGKKLTAREIKNIVRKAKQHGITPLSNSATIVRTRRSPLAPKRNVMKYFQQATSFYKYHEESEKKS</sequence>
<accession>A0A0V7ZG08</accession>
<reference evidence="1 2" key="1">
    <citation type="journal article" date="2015" name="Genome Announc.">
        <title>Draft Genome of the Euendolithic (true boring) Cyanobacterium Mastigocoleus testarum strain BC008.</title>
        <authorList>
            <person name="Guida B.S."/>
            <person name="Garcia-Pichel F."/>
        </authorList>
    </citation>
    <scope>NUCLEOTIDE SEQUENCE [LARGE SCALE GENOMIC DNA]</scope>
    <source>
        <strain evidence="1 2">BC008</strain>
    </source>
</reference>
<protein>
    <submittedName>
        <fullName evidence="1">Uncharacterized protein</fullName>
    </submittedName>
</protein>
<dbReference type="EMBL" id="LMTZ01000137">
    <property type="protein sequence ID" value="KST63530.1"/>
    <property type="molecule type" value="Genomic_DNA"/>
</dbReference>
<dbReference type="Proteomes" id="UP000053372">
    <property type="component" value="Unassembled WGS sequence"/>
</dbReference>
<organism evidence="1 2">
    <name type="scientific">Mastigocoleus testarum BC008</name>
    <dbReference type="NCBI Taxonomy" id="371196"/>
    <lineage>
        <taxon>Bacteria</taxon>
        <taxon>Bacillati</taxon>
        <taxon>Cyanobacteriota</taxon>
        <taxon>Cyanophyceae</taxon>
        <taxon>Nostocales</taxon>
        <taxon>Hapalosiphonaceae</taxon>
        <taxon>Mastigocoleus</taxon>
    </lineage>
</organism>
<evidence type="ECO:0000313" key="1">
    <source>
        <dbReference type="EMBL" id="KST63530.1"/>
    </source>
</evidence>
<keyword evidence="2" id="KW-1185">Reference proteome</keyword>
<gene>
    <name evidence="1" type="ORF">BC008_13785</name>
</gene>
<dbReference type="RefSeq" id="WP_058184393.1">
    <property type="nucleotide sequence ID" value="NZ_LMTZ01000137.1"/>
</dbReference>
<comment type="caution">
    <text evidence="1">The sequence shown here is derived from an EMBL/GenBank/DDBJ whole genome shotgun (WGS) entry which is preliminary data.</text>
</comment>
<evidence type="ECO:0000313" key="2">
    <source>
        <dbReference type="Proteomes" id="UP000053372"/>
    </source>
</evidence>
<name>A0A0V7ZG08_9CYAN</name>
<proteinExistence type="predicted"/>